<evidence type="ECO:0000313" key="3">
    <source>
        <dbReference type="EMBL" id="MBN7814886.1"/>
    </source>
</evidence>
<dbReference type="InterPro" id="IPR046947">
    <property type="entry name" value="LytR-like"/>
</dbReference>
<keyword evidence="4" id="KW-1185">Reference proteome</keyword>
<dbReference type="PROSITE" id="PS50110">
    <property type="entry name" value="RESPONSE_REGULATORY"/>
    <property type="match status" value="1"/>
</dbReference>
<keyword evidence="1" id="KW-0597">Phosphoprotein</keyword>
<name>A0ABS3CEH1_9BACT</name>
<protein>
    <submittedName>
        <fullName evidence="3">Response regulator transcription factor</fullName>
    </submittedName>
</protein>
<accession>A0ABS3CEH1</accession>
<sequence length="238" mass="27474">MEGLEESVDVIAELDSVESGISFFKNSPKLDLLISDIELLDGNVFQLFEEVEINCPIIFTTAYNQFWMQAFEGNGIEYLLKPFNQERFMSAWAKFKRLSWSQEEQSSILEKLQRVIGNQVLDKPTFKSRILVPNHKGAYFLSLDDVSFFLAENSLVWAVDQFSKKHLLKESTLRELEEQLSQDKFFRISRSHLVHSKFVLGLERYSKNSVAIKVQGENNLLVCSQSATPDFIKWISES</sequence>
<gene>
    <name evidence="3" type="ORF">J0A69_05570</name>
</gene>
<evidence type="ECO:0000313" key="4">
    <source>
        <dbReference type="Proteomes" id="UP000664480"/>
    </source>
</evidence>
<dbReference type="PANTHER" id="PTHR37299">
    <property type="entry name" value="TRANSCRIPTIONAL REGULATOR-RELATED"/>
    <property type="match status" value="1"/>
</dbReference>
<comment type="caution">
    <text evidence="3">The sequence shown here is derived from an EMBL/GenBank/DDBJ whole genome shotgun (WGS) entry which is preliminary data.</text>
</comment>
<feature type="domain" description="Response regulatory" evidence="2">
    <location>
        <begin position="1"/>
        <end position="96"/>
    </location>
</feature>
<feature type="modified residue" description="4-aspartylphosphate" evidence="1">
    <location>
        <position position="36"/>
    </location>
</feature>
<organism evidence="3 4">
    <name type="scientific">Algoriphagus pacificus</name>
    <dbReference type="NCBI Taxonomy" id="2811234"/>
    <lineage>
        <taxon>Bacteria</taxon>
        <taxon>Pseudomonadati</taxon>
        <taxon>Bacteroidota</taxon>
        <taxon>Cytophagia</taxon>
        <taxon>Cytophagales</taxon>
        <taxon>Cyclobacteriaceae</taxon>
        <taxon>Algoriphagus</taxon>
    </lineage>
</organism>
<proteinExistence type="predicted"/>
<dbReference type="Proteomes" id="UP000664480">
    <property type="component" value="Unassembled WGS sequence"/>
</dbReference>
<dbReference type="RefSeq" id="WP_206585528.1">
    <property type="nucleotide sequence ID" value="NZ_JAFKCU010000001.1"/>
</dbReference>
<reference evidence="3 4" key="1">
    <citation type="submission" date="2021-03" db="EMBL/GenBank/DDBJ databases">
        <title>novel species isolated from a fishpond in China.</title>
        <authorList>
            <person name="Lu H."/>
            <person name="Cai Z."/>
        </authorList>
    </citation>
    <scope>NUCLEOTIDE SEQUENCE [LARGE SCALE GENOMIC DNA]</scope>
    <source>
        <strain evidence="3 4">YJ13C</strain>
    </source>
</reference>
<dbReference type="SMART" id="SM00850">
    <property type="entry name" value="LytTR"/>
    <property type="match status" value="1"/>
</dbReference>
<dbReference type="Gene3D" id="2.40.50.1020">
    <property type="entry name" value="LytTr DNA-binding domain"/>
    <property type="match status" value="1"/>
</dbReference>
<dbReference type="EMBL" id="JAFKCU010000001">
    <property type="protein sequence ID" value="MBN7814886.1"/>
    <property type="molecule type" value="Genomic_DNA"/>
</dbReference>
<evidence type="ECO:0000259" key="2">
    <source>
        <dbReference type="PROSITE" id="PS50110"/>
    </source>
</evidence>
<dbReference type="Pfam" id="PF04397">
    <property type="entry name" value="LytTR"/>
    <property type="match status" value="1"/>
</dbReference>
<dbReference type="Gene3D" id="3.40.50.2300">
    <property type="match status" value="1"/>
</dbReference>
<dbReference type="InterPro" id="IPR001789">
    <property type="entry name" value="Sig_transdc_resp-reg_receiver"/>
</dbReference>
<dbReference type="InterPro" id="IPR011006">
    <property type="entry name" value="CheY-like_superfamily"/>
</dbReference>
<dbReference type="PANTHER" id="PTHR37299:SF1">
    <property type="entry name" value="STAGE 0 SPORULATION PROTEIN A HOMOLOG"/>
    <property type="match status" value="1"/>
</dbReference>
<dbReference type="SUPFAM" id="SSF52172">
    <property type="entry name" value="CheY-like"/>
    <property type="match status" value="1"/>
</dbReference>
<evidence type="ECO:0000256" key="1">
    <source>
        <dbReference type="PROSITE-ProRule" id="PRU00169"/>
    </source>
</evidence>
<dbReference type="InterPro" id="IPR007492">
    <property type="entry name" value="LytTR_DNA-bd_dom"/>
</dbReference>